<feature type="repeat" description="WD" evidence="3">
    <location>
        <begin position="1094"/>
        <end position="1128"/>
    </location>
</feature>
<keyword evidence="7" id="KW-1185">Reference proteome</keyword>
<feature type="repeat" description="WD" evidence="3">
    <location>
        <begin position="1394"/>
        <end position="1435"/>
    </location>
</feature>
<feature type="repeat" description="WD" evidence="3">
    <location>
        <begin position="1352"/>
        <end position="1384"/>
    </location>
</feature>
<dbReference type="InterPro" id="IPR007111">
    <property type="entry name" value="NACHT_NTPase"/>
</dbReference>
<evidence type="ECO:0000256" key="3">
    <source>
        <dbReference type="PROSITE-ProRule" id="PRU00221"/>
    </source>
</evidence>
<gene>
    <name evidence="6" type="ORF">CTheo_7906</name>
</gene>
<dbReference type="SMART" id="SM00320">
    <property type="entry name" value="WD40"/>
    <property type="match status" value="14"/>
</dbReference>
<name>A0A5N5QA32_9AGAM</name>
<keyword evidence="1 3" id="KW-0853">WD repeat</keyword>
<protein>
    <submittedName>
        <fullName evidence="6">Vegetative incompatibility protein HET-E-1</fullName>
    </submittedName>
</protein>
<evidence type="ECO:0000256" key="2">
    <source>
        <dbReference type="ARBA" id="ARBA00022737"/>
    </source>
</evidence>
<comment type="caution">
    <text evidence="6">The sequence shown here is derived from an EMBL/GenBank/DDBJ whole genome shotgun (WGS) entry which is preliminary data.</text>
</comment>
<dbReference type="InterPro" id="IPR036322">
    <property type="entry name" value="WD40_repeat_dom_sf"/>
</dbReference>
<dbReference type="InterPro" id="IPR019775">
    <property type="entry name" value="WD40_repeat_CS"/>
</dbReference>
<dbReference type="SUPFAM" id="SSF50978">
    <property type="entry name" value="WD40 repeat-like"/>
    <property type="match status" value="1"/>
</dbReference>
<dbReference type="PRINTS" id="PR00320">
    <property type="entry name" value="GPROTEINBRPT"/>
</dbReference>
<evidence type="ECO:0000313" key="6">
    <source>
        <dbReference type="EMBL" id="KAB5588650.1"/>
    </source>
</evidence>
<feature type="repeat" description="WD" evidence="3">
    <location>
        <begin position="1008"/>
        <end position="1041"/>
    </location>
</feature>
<feature type="compositionally biased region" description="Polar residues" evidence="4">
    <location>
        <begin position="36"/>
        <end position="53"/>
    </location>
</feature>
<accession>A0A5N5QA32</accession>
<dbReference type="Proteomes" id="UP000383932">
    <property type="component" value="Unassembled WGS sequence"/>
</dbReference>
<feature type="repeat" description="WD" evidence="3">
    <location>
        <begin position="1051"/>
        <end position="1092"/>
    </location>
</feature>
<dbReference type="PANTHER" id="PTHR19879:SF9">
    <property type="entry name" value="TRANSCRIPTION INITIATION FACTOR TFIID SUBUNIT 5"/>
    <property type="match status" value="1"/>
</dbReference>
<feature type="compositionally biased region" description="Pro residues" evidence="4">
    <location>
        <begin position="1"/>
        <end position="11"/>
    </location>
</feature>
<sequence length="1503" mass="164011">MEPEQPAPTPPRPRRRWYQDFSQKFKRGIACHLGPNSPTRAPNSPLRSSSVHSANVDPRPSPPTSSHRASPVPSHRSDPHPSAPAPARPPSPLIRAPSPGIRNAAWRALEGTLKGLQVAAESVPPLKSAIDGLVSLLGAFEASNNEITAKNHQDYEKLANDLEITAEFLNQHLKGATASPMTDRISSIARSIENEMKSIQMRQNHGTTGRVLGPHGDEEDLMGRYRRIEQLLHRIQIEASMSTWAIANEHLADTRLEKLTPANLASYDSKLATSINRRTCTEDTRKGILADLNSWSDNPDAEKVYWMDGMAGTGKTTIACTLTSQLESRGQLAASFFCTRTSLECRDADWIVPTIAYQLARRSTAFKSALCRALDKDPDIGSRNIFTQFERLLKEPLDEVKNKMGNNLVVVIDALDECTDTQTVSQMLDVLFRFVANLPVKFFVTSRPEAAIRNKMMSTENSSKSILHLHDIEQSLVQQDIELYLREELRSMSPSPDDVKQLAMLAGSLFIYAATAVRYIQVKTGGVVPRERLATMLAVDSKSKEKHAQIDSLYTTILREALEAEGFEPEERERMRRVLWTGVCAREPISVDTMAALVGLDDNQALVALERFRSVLHVSDVTGLVSTLHASFPDYIFSQNRSGQFFCDVGTHSQLLARRCLEVMKGQLRFNICDLPSSFLPDSNVPGLNARIERNISSSLLYACRYWPEHLIDAASSNELCNVVDEFLSQRLLFWMEVLNLKQCMPMGAQGLMKLQTWLRTTDGPSDLAKLASDTHKFVSRFASHVITLSTPHIYISALPLCPPASLVSVHYRQRLQGLMEVKGTAIIRLGQAALATWTTRSEILSVGYSPDGIHVVSGDYDGMICVRNVHNGKVLVSPFKAHSGEVKSVMSSPDGTRIVSCSRDMTIQVWDARNGTPVAGPFKGHTDVVNSVAFSPDGARIVSGSKDRTIGVWVACNGTLAAGPFEGHTDQVNSVGYSPNGTCVVSGSKDHTIRTWDVNTGCVFHLFQGHTGSVTSVRFSPDGEHIVSGSSDHTIRVWNVCDGTLAIGPLEGHTHYVLSVAYSSNGKLIVSGSFDQTIRVWSAHDGTLAAGPFEGHTDIVTSVGFSPDGAQIVSGSGDKSISIWNVSDSPLAIPPPKGHSSRVYSAEFSPDGLLIATGSSDRTIRVWSAIDGSYVAGPFEGHTSDVYSVAFSPDSTRIASGSDDYTIRVWHARDGTLLAGPVEGHSNCIYSVAFSPDGSRIASGSADETIRVWDSSNGRLVAGPFKGHTKLVHSVAFSPDGAYIASSSQDKTIRIWNSVNGRRIANPIEGHTSHVFSVCFSHDGSRIASGSRDSAVCIWSVPNGQLIAGPFEGHTSVVTSVAFSPDSTIVVSGSYDRTIRLWNADGTLAASPLLGHTNEVNAVSFSPNGSSILSCSDDQSIRVWEIHQKQRTCAALTDDWEIRDDGWVLNAHSQMLFWLPAELHDYSPRPNNRFTIGPQGSVQVGFGNMLLGREWAKCWLGV</sequence>
<feature type="compositionally biased region" description="Pro residues" evidence="4">
    <location>
        <begin position="81"/>
        <end position="92"/>
    </location>
</feature>
<dbReference type="PROSITE" id="PS50082">
    <property type="entry name" value="WD_REPEATS_2"/>
    <property type="match status" value="13"/>
</dbReference>
<dbReference type="PROSITE" id="PS00678">
    <property type="entry name" value="WD_REPEATS_1"/>
    <property type="match status" value="6"/>
</dbReference>
<organism evidence="6 7">
    <name type="scientific">Ceratobasidium theobromae</name>
    <dbReference type="NCBI Taxonomy" id="1582974"/>
    <lineage>
        <taxon>Eukaryota</taxon>
        <taxon>Fungi</taxon>
        <taxon>Dikarya</taxon>
        <taxon>Basidiomycota</taxon>
        <taxon>Agaricomycotina</taxon>
        <taxon>Agaricomycetes</taxon>
        <taxon>Cantharellales</taxon>
        <taxon>Ceratobasidiaceae</taxon>
        <taxon>Ceratobasidium</taxon>
    </lineage>
</organism>
<feature type="repeat" description="WD" evidence="3">
    <location>
        <begin position="880"/>
        <end position="921"/>
    </location>
</feature>
<proteinExistence type="predicted"/>
<keyword evidence="2" id="KW-0677">Repeat</keyword>
<feature type="repeat" description="WD" evidence="3">
    <location>
        <begin position="1266"/>
        <end position="1307"/>
    </location>
</feature>
<dbReference type="PANTHER" id="PTHR19879">
    <property type="entry name" value="TRANSCRIPTION INITIATION FACTOR TFIID"/>
    <property type="match status" value="1"/>
</dbReference>
<feature type="region of interest" description="Disordered" evidence="4">
    <location>
        <begin position="1"/>
        <end position="99"/>
    </location>
</feature>
<evidence type="ECO:0000259" key="5">
    <source>
        <dbReference type="PROSITE" id="PS50837"/>
    </source>
</evidence>
<reference evidence="6 7" key="1">
    <citation type="journal article" date="2019" name="Fungal Biol. Biotechnol.">
        <title>Draft genome sequence of fastidious pathogen Ceratobasidium theobromae, which causes vascular-streak dieback in Theobroma cacao.</title>
        <authorList>
            <person name="Ali S.S."/>
            <person name="Asman A."/>
            <person name="Shao J."/>
            <person name="Firmansyah A.P."/>
            <person name="Susilo A.W."/>
            <person name="Rosmana A."/>
            <person name="McMahon P."/>
            <person name="Junaid M."/>
            <person name="Guest D."/>
            <person name="Kheng T.Y."/>
            <person name="Meinhardt L.W."/>
            <person name="Bailey B.A."/>
        </authorList>
    </citation>
    <scope>NUCLEOTIDE SEQUENCE [LARGE SCALE GENOMIC DNA]</scope>
    <source>
        <strain evidence="6 7">CT2</strain>
    </source>
</reference>
<feature type="domain" description="NACHT" evidence="5">
    <location>
        <begin position="303"/>
        <end position="450"/>
    </location>
</feature>
<dbReference type="Gene3D" id="3.40.50.300">
    <property type="entry name" value="P-loop containing nucleotide triphosphate hydrolases"/>
    <property type="match status" value="1"/>
</dbReference>
<feature type="repeat" description="WD" evidence="3">
    <location>
        <begin position="1180"/>
        <end position="1221"/>
    </location>
</feature>
<dbReference type="Gene3D" id="2.130.10.10">
    <property type="entry name" value="YVTN repeat-like/Quinoprotein amine dehydrogenase"/>
    <property type="match status" value="6"/>
</dbReference>
<dbReference type="SUPFAM" id="SSF52540">
    <property type="entry name" value="P-loop containing nucleoside triphosphate hydrolases"/>
    <property type="match status" value="1"/>
</dbReference>
<evidence type="ECO:0000256" key="1">
    <source>
        <dbReference type="ARBA" id="ARBA00022574"/>
    </source>
</evidence>
<dbReference type="PROSITE" id="PS50837">
    <property type="entry name" value="NACHT"/>
    <property type="match status" value="1"/>
</dbReference>
<dbReference type="InterPro" id="IPR056884">
    <property type="entry name" value="NPHP3-like_N"/>
</dbReference>
<dbReference type="Pfam" id="PF00400">
    <property type="entry name" value="WD40"/>
    <property type="match status" value="14"/>
</dbReference>
<feature type="repeat" description="WD" evidence="3">
    <location>
        <begin position="966"/>
        <end position="1002"/>
    </location>
</feature>
<feature type="repeat" description="WD" evidence="3">
    <location>
        <begin position="1137"/>
        <end position="1169"/>
    </location>
</feature>
<dbReference type="InterPro" id="IPR027417">
    <property type="entry name" value="P-loop_NTPase"/>
</dbReference>
<dbReference type="InterPro" id="IPR015943">
    <property type="entry name" value="WD40/YVTN_repeat-like_dom_sf"/>
</dbReference>
<dbReference type="OrthoDB" id="538223at2759"/>
<feature type="repeat" description="WD" evidence="3">
    <location>
        <begin position="923"/>
        <end position="954"/>
    </location>
</feature>
<evidence type="ECO:0000313" key="7">
    <source>
        <dbReference type="Proteomes" id="UP000383932"/>
    </source>
</evidence>
<dbReference type="InterPro" id="IPR001680">
    <property type="entry name" value="WD40_rpt"/>
</dbReference>
<dbReference type="EMBL" id="SSOP01000398">
    <property type="protein sequence ID" value="KAB5588650.1"/>
    <property type="molecule type" value="Genomic_DNA"/>
</dbReference>
<dbReference type="CDD" id="cd00200">
    <property type="entry name" value="WD40"/>
    <property type="match status" value="2"/>
</dbReference>
<evidence type="ECO:0000256" key="4">
    <source>
        <dbReference type="SAM" id="MobiDB-lite"/>
    </source>
</evidence>
<dbReference type="SUPFAM" id="SSF50998">
    <property type="entry name" value="Quinoprotein alcohol dehydrogenase-like"/>
    <property type="match status" value="2"/>
</dbReference>
<feature type="repeat" description="WD" evidence="3">
    <location>
        <begin position="1309"/>
        <end position="1350"/>
    </location>
</feature>
<dbReference type="Pfam" id="PF24883">
    <property type="entry name" value="NPHP3_N"/>
    <property type="match status" value="1"/>
</dbReference>
<feature type="repeat" description="WD" evidence="3">
    <location>
        <begin position="1223"/>
        <end position="1264"/>
    </location>
</feature>
<dbReference type="InterPro" id="IPR020472">
    <property type="entry name" value="WD40_PAC1"/>
</dbReference>
<dbReference type="InterPro" id="IPR011047">
    <property type="entry name" value="Quinoprotein_ADH-like_sf"/>
</dbReference>
<dbReference type="PROSITE" id="PS50294">
    <property type="entry name" value="WD_REPEATS_REGION"/>
    <property type="match status" value="13"/>
</dbReference>